<accession>A0A2P2PXZ9</accession>
<evidence type="ECO:0000313" key="1">
    <source>
        <dbReference type="EMBL" id="MBX59634.1"/>
    </source>
</evidence>
<name>A0A2P2PXZ9_RHIMU</name>
<dbReference type="EMBL" id="GGEC01079150">
    <property type="protein sequence ID" value="MBX59634.1"/>
    <property type="molecule type" value="Transcribed_RNA"/>
</dbReference>
<organism evidence="1">
    <name type="scientific">Rhizophora mucronata</name>
    <name type="common">Asiatic mangrove</name>
    <dbReference type="NCBI Taxonomy" id="61149"/>
    <lineage>
        <taxon>Eukaryota</taxon>
        <taxon>Viridiplantae</taxon>
        <taxon>Streptophyta</taxon>
        <taxon>Embryophyta</taxon>
        <taxon>Tracheophyta</taxon>
        <taxon>Spermatophyta</taxon>
        <taxon>Magnoliopsida</taxon>
        <taxon>eudicotyledons</taxon>
        <taxon>Gunneridae</taxon>
        <taxon>Pentapetalae</taxon>
        <taxon>rosids</taxon>
        <taxon>fabids</taxon>
        <taxon>Malpighiales</taxon>
        <taxon>Rhizophoraceae</taxon>
        <taxon>Rhizophora</taxon>
    </lineage>
</organism>
<protein>
    <submittedName>
        <fullName evidence="1">Uncharacterized protein</fullName>
    </submittedName>
</protein>
<proteinExistence type="predicted"/>
<sequence length="32" mass="3626">MLILVCFCWPVPLSDPTGNMHLESEFLCGFLI</sequence>
<dbReference type="AlphaFoldDB" id="A0A2P2PXZ9"/>
<reference evidence="1" key="1">
    <citation type="submission" date="2018-02" db="EMBL/GenBank/DDBJ databases">
        <title>Rhizophora mucronata_Transcriptome.</title>
        <authorList>
            <person name="Meera S.P."/>
            <person name="Sreeshan A."/>
            <person name="Augustine A."/>
        </authorList>
    </citation>
    <scope>NUCLEOTIDE SEQUENCE</scope>
    <source>
        <tissue evidence="1">Leaf</tissue>
    </source>
</reference>